<comment type="catalytic activity">
    <reaction evidence="1">
        <text>2-hydroxychromene-2-carboxylate = (3E)-4-(2-hydroxyphenyl)-2-oxobut-3-enoate</text>
        <dbReference type="Rhea" id="RHEA:27401"/>
        <dbReference type="ChEBI" id="CHEBI:59350"/>
        <dbReference type="ChEBI" id="CHEBI:59353"/>
        <dbReference type="EC" id="5.99.1.4"/>
    </reaction>
</comment>
<dbReference type="InterPro" id="IPR044087">
    <property type="entry name" value="NahD-like"/>
</dbReference>
<dbReference type="Gene3D" id="3.40.30.10">
    <property type="entry name" value="Glutaredoxin"/>
    <property type="match status" value="1"/>
</dbReference>
<sequence length="200" mass="22069">MPAAIDFYTDFSSPYGYFASTMIDALAARHGRDCRWHPMLLSPAFQASGNTRLIDQPLKGAYSRHDWDRVARRHGIPYRFPEPFPVGTVAAARAFWWLDANMPTQAKPFGHAIFAAYFAQGRDISDKAVVLAVAEAMGLDAAVLAQGIETPEIKAKLRAETEGAIAAGVFGAPFTVVDGEQFWGFDRLGMVEEWLERGGW</sequence>
<feature type="domain" description="DSBA-like thioredoxin" evidence="3">
    <location>
        <begin position="5"/>
        <end position="194"/>
    </location>
</feature>
<name>A0A7C9UV65_9PROT</name>
<dbReference type="PANTHER" id="PTHR42943">
    <property type="entry name" value="GLUTATHIONE S-TRANSFERASE KAPPA"/>
    <property type="match status" value="1"/>
</dbReference>
<dbReference type="EC" id="5.99.1.4" evidence="1"/>
<keyword evidence="1 4" id="KW-0413">Isomerase</keyword>
<evidence type="ECO:0000256" key="1">
    <source>
        <dbReference type="PIRNR" id="PIRNR006386"/>
    </source>
</evidence>
<proteinExistence type="inferred from homology"/>
<gene>
    <name evidence="4" type="ORF">G4223_13905</name>
</gene>
<dbReference type="GO" id="GO:0004602">
    <property type="term" value="F:glutathione peroxidase activity"/>
    <property type="evidence" value="ECO:0007669"/>
    <property type="project" value="TreeGrafter"/>
</dbReference>
<dbReference type="GO" id="GO:0018845">
    <property type="term" value="F:2-hydroxychromene-2-carboxylate isomerase activity"/>
    <property type="evidence" value="ECO:0007669"/>
    <property type="project" value="UniProtKB-UniRule"/>
</dbReference>
<evidence type="ECO:0000256" key="2">
    <source>
        <dbReference type="PIRSR" id="PIRSR006386-1"/>
    </source>
</evidence>
<dbReference type="InterPro" id="IPR001853">
    <property type="entry name" value="DSBA-like_thioredoxin_dom"/>
</dbReference>
<dbReference type="SUPFAM" id="SSF52833">
    <property type="entry name" value="Thioredoxin-like"/>
    <property type="match status" value="1"/>
</dbReference>
<reference evidence="4 5" key="1">
    <citation type="submission" date="2020-02" db="EMBL/GenBank/DDBJ databases">
        <authorList>
            <person name="Dziuba M."/>
            <person name="Kuznetsov B."/>
            <person name="Mardanov A."/>
            <person name="Ravin N."/>
            <person name="Grouzdev D."/>
        </authorList>
    </citation>
    <scope>NUCLEOTIDE SEQUENCE [LARGE SCALE GENOMIC DNA]</scope>
    <source>
        <strain evidence="4 5">SpK</strain>
    </source>
</reference>
<feature type="active site" description="Nucleophile" evidence="2">
    <location>
        <position position="13"/>
    </location>
</feature>
<dbReference type="GO" id="GO:1901170">
    <property type="term" value="P:naphthalene catabolic process"/>
    <property type="evidence" value="ECO:0007669"/>
    <property type="project" value="InterPro"/>
</dbReference>
<dbReference type="EMBL" id="JAAIYP010000039">
    <property type="protein sequence ID" value="NFV81208.1"/>
    <property type="molecule type" value="Genomic_DNA"/>
</dbReference>
<protein>
    <recommendedName>
        <fullName evidence="1">2-hydroxychromene-2-carboxylate isomerase</fullName>
        <ecNumber evidence="1">5.99.1.4</ecNumber>
    </recommendedName>
</protein>
<dbReference type="CDD" id="cd03022">
    <property type="entry name" value="DsbA_HCCA_Iso"/>
    <property type="match status" value="1"/>
</dbReference>
<evidence type="ECO:0000313" key="4">
    <source>
        <dbReference type="EMBL" id="NFV81208.1"/>
    </source>
</evidence>
<organism evidence="4 5">
    <name type="scientific">Magnetospirillum aberrantis SpK</name>
    <dbReference type="NCBI Taxonomy" id="908842"/>
    <lineage>
        <taxon>Bacteria</taxon>
        <taxon>Pseudomonadati</taxon>
        <taxon>Pseudomonadota</taxon>
        <taxon>Alphaproteobacteria</taxon>
        <taxon>Rhodospirillales</taxon>
        <taxon>Rhodospirillaceae</taxon>
        <taxon>Magnetospirillum</taxon>
    </lineage>
</organism>
<comment type="similarity">
    <text evidence="1">Belongs to the GST superfamily. NadH family.</text>
</comment>
<dbReference type="PANTHER" id="PTHR42943:SF2">
    <property type="entry name" value="GLUTATHIONE S-TRANSFERASE KAPPA 1"/>
    <property type="match status" value="1"/>
</dbReference>
<accession>A0A7C9UV65</accession>
<keyword evidence="5" id="KW-1185">Reference proteome</keyword>
<dbReference type="Pfam" id="PF01323">
    <property type="entry name" value="DSBA"/>
    <property type="match status" value="1"/>
</dbReference>
<dbReference type="PIRSF" id="PIRSF006386">
    <property type="entry name" value="HCCAis_GSTk"/>
    <property type="match status" value="1"/>
</dbReference>
<dbReference type="RefSeq" id="WP_163680911.1">
    <property type="nucleotide sequence ID" value="NZ_JAAIYP010000039.1"/>
</dbReference>
<dbReference type="AlphaFoldDB" id="A0A7C9UV65"/>
<dbReference type="InterPro" id="IPR051924">
    <property type="entry name" value="GST_Kappa/NadH"/>
</dbReference>
<evidence type="ECO:0000313" key="5">
    <source>
        <dbReference type="Proteomes" id="UP000480684"/>
    </source>
</evidence>
<dbReference type="GO" id="GO:0006749">
    <property type="term" value="P:glutathione metabolic process"/>
    <property type="evidence" value="ECO:0007669"/>
    <property type="project" value="TreeGrafter"/>
</dbReference>
<dbReference type="InterPro" id="IPR036249">
    <property type="entry name" value="Thioredoxin-like_sf"/>
</dbReference>
<comment type="caution">
    <text evidence="4">The sequence shown here is derived from an EMBL/GenBank/DDBJ whole genome shotgun (WGS) entry which is preliminary data.</text>
</comment>
<dbReference type="InterPro" id="IPR014440">
    <property type="entry name" value="HCCAis_GSTk"/>
</dbReference>
<dbReference type="Proteomes" id="UP000480684">
    <property type="component" value="Unassembled WGS sequence"/>
</dbReference>
<dbReference type="GO" id="GO:0004364">
    <property type="term" value="F:glutathione transferase activity"/>
    <property type="evidence" value="ECO:0007669"/>
    <property type="project" value="TreeGrafter"/>
</dbReference>
<evidence type="ECO:0000259" key="3">
    <source>
        <dbReference type="Pfam" id="PF01323"/>
    </source>
</evidence>